<dbReference type="RefSeq" id="WP_005962792.1">
    <property type="nucleotide sequence ID" value="NZ_CP040505.1"/>
</dbReference>
<dbReference type="PROSITE" id="PS50893">
    <property type="entry name" value="ABC_TRANSPORTER_2"/>
    <property type="match status" value="2"/>
</dbReference>
<dbReference type="InterPro" id="IPR050611">
    <property type="entry name" value="ABCF"/>
</dbReference>
<evidence type="ECO:0000259" key="4">
    <source>
        <dbReference type="PROSITE" id="PS50893"/>
    </source>
</evidence>
<evidence type="ECO:0000256" key="1">
    <source>
        <dbReference type="ARBA" id="ARBA00022737"/>
    </source>
</evidence>
<dbReference type="STRING" id="888050.HMPREF9004_0924"/>
<dbReference type="SMART" id="SM00382">
    <property type="entry name" value="AAA"/>
    <property type="match status" value="2"/>
</dbReference>
<evidence type="ECO:0000256" key="2">
    <source>
        <dbReference type="ARBA" id="ARBA00022741"/>
    </source>
</evidence>
<dbReference type="GO" id="GO:0016887">
    <property type="term" value="F:ATP hydrolysis activity"/>
    <property type="evidence" value="ECO:0007669"/>
    <property type="project" value="InterPro"/>
</dbReference>
<dbReference type="HOGENOM" id="CLU_000604_36_0_11"/>
<keyword evidence="6" id="KW-1185">Reference proteome</keyword>
<name>N6W759_9ACTO</name>
<dbReference type="PANTHER" id="PTHR19211:SF14">
    <property type="entry name" value="ATP-BINDING CASSETTE SUB-FAMILY F MEMBER 1"/>
    <property type="match status" value="1"/>
</dbReference>
<gene>
    <name evidence="5" type="ORF">HMPREF9004_0924</name>
</gene>
<dbReference type="eggNOG" id="COG0488">
    <property type="taxonomic scope" value="Bacteria"/>
</dbReference>
<dbReference type="Pfam" id="PF00005">
    <property type="entry name" value="ABC_tran"/>
    <property type="match status" value="2"/>
</dbReference>
<keyword evidence="5" id="KW-0378">Hydrolase</keyword>
<dbReference type="CDD" id="cd03221">
    <property type="entry name" value="ABCF_EF-3"/>
    <property type="match status" value="1"/>
</dbReference>
<comment type="caution">
    <text evidence="5">The sequence shown here is derived from an EMBL/GenBank/DDBJ whole genome shotgun (WGS) entry which is preliminary data.</text>
</comment>
<proteinExistence type="predicted"/>
<dbReference type="EMBL" id="AQHZ01000015">
    <property type="protein sequence ID" value="ENO18355.1"/>
    <property type="molecule type" value="Genomic_DNA"/>
</dbReference>
<dbReference type="Gene3D" id="3.40.50.300">
    <property type="entry name" value="P-loop containing nucleotide triphosphate hydrolases"/>
    <property type="match status" value="3"/>
</dbReference>
<keyword evidence="1" id="KW-0677">Repeat</keyword>
<organism evidence="5 6">
    <name type="scientific">Schaalia cardiffensis F0333</name>
    <dbReference type="NCBI Taxonomy" id="888050"/>
    <lineage>
        <taxon>Bacteria</taxon>
        <taxon>Bacillati</taxon>
        <taxon>Actinomycetota</taxon>
        <taxon>Actinomycetes</taxon>
        <taxon>Actinomycetales</taxon>
        <taxon>Actinomycetaceae</taxon>
        <taxon>Schaalia</taxon>
    </lineage>
</organism>
<reference evidence="5 6" key="1">
    <citation type="submission" date="2013-03" db="EMBL/GenBank/DDBJ databases">
        <title>Reference genome for the Human Microbiome Project.</title>
        <authorList>
            <person name="Aqrawi P."/>
            <person name="Ayvaz T."/>
            <person name="Bess C."/>
            <person name="Blankenburg K."/>
            <person name="Coyle M."/>
            <person name="Deng J."/>
            <person name="Forbes L."/>
            <person name="Fowler G."/>
            <person name="Francisco L."/>
            <person name="Fu Q."/>
            <person name="Gibbs R."/>
            <person name="Gross S."/>
            <person name="Gubbala S."/>
            <person name="Hale W."/>
            <person name="Hemphill L."/>
            <person name="Highlander S."/>
            <person name="Hirani K."/>
            <person name="Jackson L."/>
            <person name="Jakkamsetti A."/>
            <person name="Javaid M."/>
            <person name="Jayaseelan J.C."/>
            <person name="Jiang H."/>
            <person name="Joshi V."/>
            <person name="Korchina V."/>
            <person name="Kovar C."/>
            <person name="Lara F."/>
            <person name="Lee S."/>
            <person name="Liu Y."/>
            <person name="Mata R."/>
            <person name="Mathew T."/>
            <person name="Munidasa M."/>
            <person name="Muzny D."/>
            <person name="Nazareth L."/>
            <person name="Ngo R."/>
            <person name="Nguyen L."/>
            <person name="Nguyen N."/>
            <person name="Okwuonu G."/>
            <person name="Ongeri F."/>
            <person name="Palculict T."/>
            <person name="Patil S."/>
            <person name="Petrosino J."/>
            <person name="Pham C."/>
            <person name="Pham P."/>
            <person name="Pu L.-L."/>
            <person name="Qin X."/>
            <person name="Qu J."/>
            <person name="Reid J."/>
            <person name="Ross M."/>
            <person name="Ruth R."/>
            <person name="Saada N."/>
            <person name="San Lucas F."/>
            <person name="Santibanez J."/>
            <person name="Shang Y."/>
            <person name="Simmons D."/>
            <person name="Song X.-Z."/>
            <person name="Tang L.-Y."/>
            <person name="Thornton R."/>
            <person name="Warren J."/>
            <person name="Weissenberger G."/>
            <person name="Wilczek-Boney K."/>
            <person name="Worley K."/>
            <person name="Youmans B."/>
            <person name="Zhang J."/>
            <person name="Zhang L."/>
            <person name="Zhao Z."/>
            <person name="Zhou C."/>
            <person name="Zhu D."/>
            <person name="Zhu Y."/>
        </authorList>
    </citation>
    <scope>NUCLEOTIDE SEQUENCE [LARGE SCALE GENOMIC DNA]</scope>
    <source>
        <strain evidence="5 6">F0333</strain>
    </source>
</reference>
<protein>
    <submittedName>
        <fullName evidence="5">ABC superfamily ATP binding cassette transporter ABC protein</fullName>
        <ecNumber evidence="5">3.6.3.-</ecNumber>
    </submittedName>
</protein>
<feature type="domain" description="ABC transporter" evidence="4">
    <location>
        <begin position="364"/>
        <end position="561"/>
    </location>
</feature>
<dbReference type="FunFam" id="3.40.50.300:FF:000011">
    <property type="entry name" value="Putative ABC transporter ATP-binding component"/>
    <property type="match status" value="1"/>
</dbReference>
<evidence type="ECO:0000313" key="6">
    <source>
        <dbReference type="Proteomes" id="UP000013015"/>
    </source>
</evidence>
<evidence type="ECO:0000256" key="3">
    <source>
        <dbReference type="ARBA" id="ARBA00022840"/>
    </source>
</evidence>
<dbReference type="PROSITE" id="PS00211">
    <property type="entry name" value="ABC_TRANSPORTER_1"/>
    <property type="match status" value="1"/>
</dbReference>
<dbReference type="EC" id="3.6.3.-" evidence="5"/>
<keyword evidence="3" id="KW-0067">ATP-binding</keyword>
<dbReference type="OrthoDB" id="5592724at2"/>
<dbReference type="InterPro" id="IPR003593">
    <property type="entry name" value="AAA+_ATPase"/>
</dbReference>
<dbReference type="PATRIC" id="fig|888050.3.peg.872"/>
<keyword evidence="2" id="KW-0547">Nucleotide-binding</keyword>
<evidence type="ECO:0000313" key="5">
    <source>
        <dbReference type="EMBL" id="ENO18355.1"/>
    </source>
</evidence>
<dbReference type="Proteomes" id="UP000013015">
    <property type="component" value="Unassembled WGS sequence"/>
</dbReference>
<dbReference type="InterPro" id="IPR017871">
    <property type="entry name" value="ABC_transporter-like_CS"/>
</dbReference>
<dbReference type="SUPFAM" id="SSF52540">
    <property type="entry name" value="P-loop containing nucleoside triphosphate hydrolases"/>
    <property type="match status" value="2"/>
</dbReference>
<dbReference type="PANTHER" id="PTHR19211">
    <property type="entry name" value="ATP-BINDING TRANSPORT PROTEIN-RELATED"/>
    <property type="match status" value="1"/>
</dbReference>
<sequence>MPAITLTDLTFSYTADPLLEAVSFSVVNGERACLIGPNGCGKSTLLSLVTGDLVPRRGSAEITGIEGGAAGLRRAPDVHAMAGTVGDCLDAATAPIRTLSARFEEVNAALASCPSPAEERRLSREFDELLVHMEAAEAWSLDVRIETTLAGLGLSIIAGKNGRARDLATLSPGQRGRLELAATLLASPSVLVLDEPTNHLDAEAARYLSALLKAFSGPILFASHDRAFIDETATVLLDLDTAPWQALLTATAQAPLAGVHRCAGGYADYLERKAKARAGHAKLHAAQQEEKKSIRVHRRSAEDIQKGGIRLKEATPSQRKFFADRASKTMTRRTRNDDRKLEALESREVRKPREYLLSMDLPPVREANASVAVAIRNATVPGRLAPITLDVRTGEHLLLTGPNGAGKSTLLRWIARGTAPTTDSTGSIDLGRRLALVPQRLPEMGDPGLDAKTWKSGIGEIGAGILHPSMWARPVGELAAGNQRRVQLALAVAAAPEILIVDEPTNYLDLDSIEALEKALAEWNGTLLVASHDRWLLEHWAGEKIELEPAVGTRSPDRSDS</sequence>
<dbReference type="AlphaFoldDB" id="N6W759"/>
<dbReference type="GO" id="GO:0005524">
    <property type="term" value="F:ATP binding"/>
    <property type="evidence" value="ECO:0007669"/>
    <property type="project" value="UniProtKB-KW"/>
</dbReference>
<feature type="domain" description="ABC transporter" evidence="4">
    <location>
        <begin position="4"/>
        <end position="266"/>
    </location>
</feature>
<dbReference type="InterPro" id="IPR003439">
    <property type="entry name" value="ABC_transporter-like_ATP-bd"/>
</dbReference>
<dbReference type="InterPro" id="IPR027417">
    <property type="entry name" value="P-loop_NTPase"/>
</dbReference>
<accession>N6W759</accession>